<name>A0A8J6BCV3_ELECQ</name>
<organism evidence="2 3">
    <name type="scientific">Eleutherodactylus coqui</name>
    <name type="common">Puerto Rican coqui</name>
    <dbReference type="NCBI Taxonomy" id="57060"/>
    <lineage>
        <taxon>Eukaryota</taxon>
        <taxon>Metazoa</taxon>
        <taxon>Chordata</taxon>
        <taxon>Craniata</taxon>
        <taxon>Vertebrata</taxon>
        <taxon>Euteleostomi</taxon>
        <taxon>Amphibia</taxon>
        <taxon>Batrachia</taxon>
        <taxon>Anura</taxon>
        <taxon>Neobatrachia</taxon>
        <taxon>Hyloidea</taxon>
        <taxon>Eleutherodactylidae</taxon>
        <taxon>Eleutherodactylinae</taxon>
        <taxon>Eleutherodactylus</taxon>
        <taxon>Eleutherodactylus</taxon>
    </lineage>
</organism>
<reference evidence="2" key="1">
    <citation type="thesis" date="2020" institute="ProQuest LLC" country="789 East Eisenhower Parkway, Ann Arbor, MI, USA">
        <title>Comparative Genomics and Chromosome Evolution.</title>
        <authorList>
            <person name="Mudd A.B."/>
        </authorList>
    </citation>
    <scope>NUCLEOTIDE SEQUENCE</scope>
    <source>
        <strain evidence="2">HN-11 Male</strain>
        <tissue evidence="2">Kidney and liver</tissue>
    </source>
</reference>
<evidence type="ECO:0000256" key="1">
    <source>
        <dbReference type="SAM" id="MobiDB-lite"/>
    </source>
</evidence>
<feature type="non-terminal residue" evidence="2">
    <location>
        <position position="1"/>
    </location>
</feature>
<dbReference type="EMBL" id="WNTK01051392">
    <property type="protein sequence ID" value="KAG9460635.1"/>
    <property type="molecule type" value="Genomic_DNA"/>
</dbReference>
<dbReference type="PANTHER" id="PTHR14938:SF2">
    <property type="entry name" value="HCLS1-ASSOCIATED PROTEIN X-1"/>
    <property type="match status" value="1"/>
</dbReference>
<feature type="compositionally biased region" description="Polar residues" evidence="1">
    <location>
        <begin position="131"/>
        <end position="147"/>
    </location>
</feature>
<keyword evidence="3" id="KW-1185">Reference proteome</keyword>
<feature type="compositionally biased region" description="Basic and acidic residues" evidence="1">
    <location>
        <begin position="27"/>
        <end position="37"/>
    </location>
</feature>
<dbReference type="InterPro" id="IPR017248">
    <property type="entry name" value="HAX-1"/>
</dbReference>
<dbReference type="GO" id="GO:0030136">
    <property type="term" value="C:clathrin-coated vesicle"/>
    <property type="evidence" value="ECO:0007669"/>
    <property type="project" value="TreeGrafter"/>
</dbReference>
<sequence length="147" mass="15532">LPGVEPPARSPGGSRTGSLRDFMLKYPDSHLPRESVERSAGPELPRWLPRQQDDDGVAVPPGGGREDKILDSEVSSRGLDSVLRPADPATPSAYFRSVSVSRVARPDGTVEERRTVKDSEGNVTTTVTVTSGDQSGGAPTSKSSTSC</sequence>
<feature type="region of interest" description="Disordered" evidence="1">
    <location>
        <begin position="105"/>
        <end position="147"/>
    </location>
</feature>
<evidence type="ECO:0000313" key="3">
    <source>
        <dbReference type="Proteomes" id="UP000770717"/>
    </source>
</evidence>
<comment type="caution">
    <text evidence="2">The sequence shown here is derived from an EMBL/GenBank/DDBJ whole genome shotgun (WGS) entry which is preliminary data.</text>
</comment>
<dbReference type="GO" id="GO:0030833">
    <property type="term" value="P:regulation of actin filament polymerization"/>
    <property type="evidence" value="ECO:0007669"/>
    <property type="project" value="TreeGrafter"/>
</dbReference>
<dbReference type="PANTHER" id="PTHR14938">
    <property type="entry name" value="HCLS1-ASSOCIATED PROTEIN X-1"/>
    <property type="match status" value="1"/>
</dbReference>
<dbReference type="Proteomes" id="UP000770717">
    <property type="component" value="Unassembled WGS sequence"/>
</dbReference>
<feature type="region of interest" description="Disordered" evidence="1">
    <location>
        <begin position="1"/>
        <end position="91"/>
    </location>
</feature>
<gene>
    <name evidence="2" type="ORF">GDO78_020538</name>
</gene>
<accession>A0A8J6BCV3</accession>
<proteinExistence type="predicted"/>
<dbReference type="GO" id="GO:0005739">
    <property type="term" value="C:mitochondrion"/>
    <property type="evidence" value="ECO:0007669"/>
    <property type="project" value="TreeGrafter"/>
</dbReference>
<feature type="compositionally biased region" description="Basic and acidic residues" evidence="1">
    <location>
        <begin position="105"/>
        <end position="120"/>
    </location>
</feature>
<dbReference type="OrthoDB" id="5562606at2759"/>
<evidence type="ECO:0000313" key="2">
    <source>
        <dbReference type="EMBL" id="KAG9460635.1"/>
    </source>
</evidence>
<dbReference type="GO" id="GO:0016529">
    <property type="term" value="C:sarcoplasmic reticulum"/>
    <property type="evidence" value="ECO:0007669"/>
    <property type="project" value="TreeGrafter"/>
</dbReference>
<dbReference type="GO" id="GO:0043066">
    <property type="term" value="P:negative regulation of apoptotic process"/>
    <property type="evidence" value="ECO:0007669"/>
    <property type="project" value="InterPro"/>
</dbReference>
<dbReference type="GO" id="GO:0015629">
    <property type="term" value="C:actin cytoskeleton"/>
    <property type="evidence" value="ECO:0007669"/>
    <property type="project" value="TreeGrafter"/>
</dbReference>
<protein>
    <submittedName>
        <fullName evidence="2">Uncharacterized protein</fullName>
    </submittedName>
</protein>
<dbReference type="AlphaFoldDB" id="A0A8J6BCV3"/>
<dbReference type="GO" id="GO:0016324">
    <property type="term" value="C:apical plasma membrane"/>
    <property type="evidence" value="ECO:0007669"/>
    <property type="project" value="TreeGrafter"/>
</dbReference>